<dbReference type="EMBL" id="KN831999">
    <property type="protein sequence ID" value="KIO00083.1"/>
    <property type="molecule type" value="Genomic_DNA"/>
</dbReference>
<evidence type="ECO:0000313" key="3">
    <source>
        <dbReference type="EMBL" id="KIO00083.1"/>
    </source>
</evidence>
<keyword evidence="4" id="KW-1185">Reference proteome</keyword>
<dbReference type="InterPro" id="IPR007073">
    <property type="entry name" value="RNA_pol_Rpb1_7"/>
</dbReference>
<organism evidence="2 4">
    <name type="scientific">Pisolithus tinctorius Marx 270</name>
    <dbReference type="NCBI Taxonomy" id="870435"/>
    <lineage>
        <taxon>Eukaryota</taxon>
        <taxon>Fungi</taxon>
        <taxon>Dikarya</taxon>
        <taxon>Basidiomycota</taxon>
        <taxon>Agaricomycotina</taxon>
        <taxon>Agaricomycetes</taxon>
        <taxon>Agaricomycetidae</taxon>
        <taxon>Boletales</taxon>
        <taxon>Sclerodermatineae</taxon>
        <taxon>Pisolithaceae</taxon>
        <taxon>Pisolithus</taxon>
    </lineage>
</organism>
<gene>
    <name evidence="3" type="ORF">M404DRAFT_40985</name>
    <name evidence="2" type="ORF">M404DRAFT_82204</name>
</gene>
<proteinExistence type="predicted"/>
<evidence type="ECO:0000313" key="4">
    <source>
        <dbReference type="Proteomes" id="UP000054217"/>
    </source>
</evidence>
<dbReference type="AlphaFoldDB" id="A0A0C3NE94"/>
<dbReference type="OrthoDB" id="3055786at2759"/>
<accession>A0A0C3NE94</accession>
<reference evidence="4" key="2">
    <citation type="submission" date="2015-01" db="EMBL/GenBank/DDBJ databases">
        <title>Evolutionary Origins and Diversification of the Mycorrhizal Mutualists.</title>
        <authorList>
            <consortium name="DOE Joint Genome Institute"/>
            <consortium name="Mycorrhizal Genomics Consortium"/>
            <person name="Kohler A."/>
            <person name="Kuo A."/>
            <person name="Nagy L.G."/>
            <person name="Floudas D."/>
            <person name="Copeland A."/>
            <person name="Barry K.W."/>
            <person name="Cichocki N."/>
            <person name="Veneault-Fourrey C."/>
            <person name="LaButti K."/>
            <person name="Lindquist E.A."/>
            <person name="Lipzen A."/>
            <person name="Lundell T."/>
            <person name="Morin E."/>
            <person name="Murat C."/>
            <person name="Riley R."/>
            <person name="Ohm R."/>
            <person name="Sun H."/>
            <person name="Tunlid A."/>
            <person name="Henrissat B."/>
            <person name="Grigoriev I.V."/>
            <person name="Hibbett D.S."/>
            <person name="Martin F."/>
        </authorList>
    </citation>
    <scope>NUCLEOTIDE SEQUENCE [LARGE SCALE GENOMIC DNA]</scope>
    <source>
        <strain evidence="3 4">Marx 270</strain>
    </source>
</reference>
<feature type="non-terminal residue" evidence="2">
    <location>
        <position position="82"/>
    </location>
</feature>
<dbReference type="GO" id="GO:0006351">
    <property type="term" value="P:DNA-templated transcription"/>
    <property type="evidence" value="ECO:0007669"/>
    <property type="project" value="InterPro"/>
</dbReference>
<evidence type="ECO:0000259" key="1">
    <source>
        <dbReference type="Pfam" id="PF04990"/>
    </source>
</evidence>
<sequence length="82" mass="9481">IWYDHDPTSTIIEEDSVFIESFFAIPDEEIELKLHLQSPWHPWLALDCAGKIDWSLAVVTGRITGSFKTDLFVIWSEDNSEK</sequence>
<dbReference type="STRING" id="870435.A0A0C3NE94"/>
<dbReference type="EMBL" id="KN832005">
    <property type="protein sequence ID" value="KIN99419.1"/>
    <property type="molecule type" value="Genomic_DNA"/>
</dbReference>
<dbReference type="GO" id="GO:0003899">
    <property type="term" value="F:DNA-directed RNA polymerase activity"/>
    <property type="evidence" value="ECO:0007669"/>
    <property type="project" value="InterPro"/>
</dbReference>
<dbReference type="HOGENOM" id="CLU_178969_0_0_1"/>
<dbReference type="InterPro" id="IPR038593">
    <property type="entry name" value="RNA_pol_Rpb1_7_sf"/>
</dbReference>
<feature type="domain" description="RNA polymerase Rpb1" evidence="1">
    <location>
        <begin position="1"/>
        <end position="82"/>
    </location>
</feature>
<feature type="non-terminal residue" evidence="2">
    <location>
        <position position="1"/>
    </location>
</feature>
<name>A0A0C3NE94_PISTI</name>
<dbReference type="Pfam" id="PF04990">
    <property type="entry name" value="RNA_pol_Rpb1_7"/>
    <property type="match status" value="1"/>
</dbReference>
<reference evidence="2" key="3">
    <citation type="submission" date="2015-02" db="EMBL/GenBank/DDBJ databases">
        <title>Evolutionary Origins and Diversification of the Mycorrhizal Mutualists.</title>
        <authorList>
            <consortium name="DOE Joint Genome Institute"/>
            <consortium name="Mycorrhizal Genomics Consortium"/>
            <person name="Kohler A."/>
            <person name="Kuo A."/>
            <person name="Nagy L.G."/>
            <person name="Floudas D."/>
            <person name="Copeland A."/>
            <person name="Barry K.W."/>
            <person name="Cichocki N."/>
            <person name="Veneault-Fourrey C."/>
            <person name="LaButti K."/>
            <person name="Lindquist E.A."/>
            <person name="Lipzen A."/>
            <person name="Lundell T."/>
            <person name="Morin E."/>
            <person name="Murat C."/>
            <person name="Riley R."/>
            <person name="Ohm R."/>
            <person name="Sun H."/>
            <person name="Tunlid A."/>
            <person name="Henrissat B."/>
            <person name="Grigoriev I.V."/>
            <person name="Hibbett D.S."/>
            <person name="Martin F."/>
        </authorList>
    </citation>
    <scope>NUCLEOTIDE SEQUENCE</scope>
    <source>
        <strain evidence="2 4">Marx 270</strain>
    </source>
</reference>
<protein>
    <recommendedName>
        <fullName evidence="1">RNA polymerase Rpb1 domain-containing protein</fullName>
    </recommendedName>
</protein>
<reference evidence="2 4" key="1">
    <citation type="submission" date="2014-04" db="EMBL/GenBank/DDBJ databases">
        <authorList>
            <consortium name="DOE Joint Genome Institute"/>
            <person name="Kuo A."/>
            <person name="Kohler A."/>
            <person name="Costa M.D."/>
            <person name="Nagy L.G."/>
            <person name="Floudas D."/>
            <person name="Copeland A."/>
            <person name="Barry K.W."/>
            <person name="Cichocki N."/>
            <person name="Veneault-Fourrey C."/>
            <person name="LaButti K."/>
            <person name="Lindquist E.A."/>
            <person name="Lipzen A."/>
            <person name="Lundell T."/>
            <person name="Morin E."/>
            <person name="Murat C."/>
            <person name="Sun H."/>
            <person name="Tunlid A."/>
            <person name="Henrissat B."/>
            <person name="Grigoriev I.V."/>
            <person name="Hibbett D.S."/>
            <person name="Martin F."/>
            <person name="Nordberg H.P."/>
            <person name="Cantor M.N."/>
            <person name="Hua S.X."/>
        </authorList>
    </citation>
    <scope>NUCLEOTIDE SEQUENCE [LARGE SCALE GENOMIC DNA]</scope>
    <source>
        <strain evidence="2 4">Marx 270</strain>
    </source>
</reference>
<evidence type="ECO:0000313" key="2">
    <source>
        <dbReference type="EMBL" id="KIN99419.1"/>
    </source>
</evidence>
<dbReference type="Proteomes" id="UP000054217">
    <property type="component" value="Unassembled WGS sequence"/>
</dbReference>
<dbReference type="Gene3D" id="3.30.1360.140">
    <property type="match status" value="1"/>
</dbReference>
<dbReference type="GO" id="GO:0003677">
    <property type="term" value="F:DNA binding"/>
    <property type="evidence" value="ECO:0007669"/>
    <property type="project" value="InterPro"/>
</dbReference>